<protein>
    <submittedName>
        <fullName evidence="3">Uncharacterized protein LOC101857205</fullName>
    </submittedName>
</protein>
<dbReference type="InterPro" id="IPR036691">
    <property type="entry name" value="Endo/exonu/phosph_ase_sf"/>
</dbReference>
<dbReference type="InterPro" id="IPR051916">
    <property type="entry name" value="GPI-anchor_lipid_remodeler"/>
</dbReference>
<feature type="domain" description="Endonuclease/exonuclease/phosphatase" evidence="1">
    <location>
        <begin position="270"/>
        <end position="517"/>
    </location>
</feature>
<gene>
    <name evidence="3" type="primary">LOC101857205</name>
</gene>
<dbReference type="RefSeq" id="XP_005106620.1">
    <property type="nucleotide sequence ID" value="XM_005106563.3"/>
</dbReference>
<keyword evidence="2" id="KW-1185">Reference proteome</keyword>
<name>A0ABM0K1L6_APLCA</name>
<dbReference type="GeneID" id="101857205"/>
<evidence type="ECO:0000313" key="3">
    <source>
        <dbReference type="RefSeq" id="XP_005106620.1"/>
    </source>
</evidence>
<evidence type="ECO:0000259" key="1">
    <source>
        <dbReference type="Pfam" id="PF03372"/>
    </source>
</evidence>
<evidence type="ECO:0000313" key="2">
    <source>
        <dbReference type="Proteomes" id="UP000694888"/>
    </source>
</evidence>
<dbReference type="SUPFAM" id="SSF56219">
    <property type="entry name" value="DNase I-like"/>
    <property type="match status" value="1"/>
</dbReference>
<dbReference type="InterPro" id="IPR005135">
    <property type="entry name" value="Endo/exonuclease/phosphatase"/>
</dbReference>
<dbReference type="Gene3D" id="3.60.10.10">
    <property type="entry name" value="Endonuclease/exonuclease/phosphatase"/>
    <property type="match status" value="1"/>
</dbReference>
<proteinExistence type="predicted"/>
<accession>A0ABM0K1L6</accession>
<reference evidence="3" key="1">
    <citation type="submission" date="2025-08" db="UniProtKB">
        <authorList>
            <consortium name="RefSeq"/>
        </authorList>
    </citation>
    <scope>IDENTIFICATION</scope>
</reference>
<sequence>MITFYLLNSSTRRNAVILFSALWFIITTTFLEVLESAQNKAMQESEYDKLVYGGVWKHVIQSPQEDIPDVVQARKVAQDFILQRYPWISVTDKDIKCHTKLDLWYTFSNLEPVLLEKPTRQDQNYENFVSVPLSFGHLYNFHVLYSSNGSRFVHFLTVTKSPEFERFFIYSHIHHCEKDLSWNLLKQWAVQDNEKVHGSPVLSSLSRSKDFQILVSSASDNVLSSCKSDKDNDVHQECAKSGPVSRVSVDTATEKSCDHSKSSKLSLKVMTYNIWNYFTFSADQGDYLPRVSRLLKIVKEAQPDIVGFQEIRFEAPRGGRQGPSQMDHIVPHLPGYQFVYQPAMMHETCLEQGRTEEGVAIFSRFPIIFHDYILLHRNLSNNADGHQRVCLHAVILVPSVGPVHVFNTHWSLTHVARERAAAQILDYMKRYTGPAILMGDLNATPEEKAINGILKDSELQDAWELLHSGTDGSTFSCLENAPTKRIDYIFFRKESGLTLESITVVPDATRKKAASDHRPVLATFTCAQRNQSSS</sequence>
<dbReference type="PANTHER" id="PTHR14859:SF16">
    <property type="entry name" value="ENDONUCLEASE_EXONUCLEASE_PHOSPHATASE DOMAIN-CONTAINING PROTEIN"/>
    <property type="match status" value="1"/>
</dbReference>
<dbReference type="Proteomes" id="UP000694888">
    <property type="component" value="Unplaced"/>
</dbReference>
<dbReference type="Pfam" id="PF03372">
    <property type="entry name" value="Exo_endo_phos"/>
    <property type="match status" value="1"/>
</dbReference>
<dbReference type="PANTHER" id="PTHR14859">
    <property type="entry name" value="CALCOFLUOR WHITE HYPERSENSITIVE PROTEIN PRECURSOR"/>
    <property type="match status" value="1"/>
</dbReference>
<organism evidence="2 3">
    <name type="scientific">Aplysia californica</name>
    <name type="common">California sea hare</name>
    <dbReference type="NCBI Taxonomy" id="6500"/>
    <lineage>
        <taxon>Eukaryota</taxon>
        <taxon>Metazoa</taxon>
        <taxon>Spiralia</taxon>
        <taxon>Lophotrochozoa</taxon>
        <taxon>Mollusca</taxon>
        <taxon>Gastropoda</taxon>
        <taxon>Heterobranchia</taxon>
        <taxon>Euthyneura</taxon>
        <taxon>Tectipleura</taxon>
        <taxon>Aplysiida</taxon>
        <taxon>Aplysioidea</taxon>
        <taxon>Aplysiidae</taxon>
        <taxon>Aplysia</taxon>
    </lineage>
</organism>